<feature type="region of interest" description="Disordered" evidence="1">
    <location>
        <begin position="806"/>
        <end position="885"/>
    </location>
</feature>
<sequence length="885" mass="99399">MAITYLRQPSKKKLMTEDKKISAICDLITQLNYTPKSFLQTFLQRKNMKSAVQRRFWGTRIGWPTTLVLLKSIRAVIVKKPSGRQRWEDFILAEATGIVEAQKPPRGAFPKGAYHNTKTLSPYFFSSKSKKQQTEDIKEHMPFLFQLLVNKMGHRPGSNQKMKDGTELSDCDSDSDPDASSAASKDEHYMFSGKTLNGPKKKSSLDHGQRTQMTASTMCSMAAFVSNRRNNGHQLANSISFLACGVTDRVSKFLQYVGLSSSRQTAHNSLNRLSKQAERRIATKIGRTPPGLPTLAPFLCFDNLDFEQRLHTQSIGKSSHMFHGTWGYIHQLSQDLLNSVPKSDLTLESYKQAMSNISKFQVTPKMFMPRPSEEEHWEMVVKSQIAQTLLEHIAHPSDLRVPIPTEPPVVDQLPADEPDITMLKLMVASDNSSQGVGEVFEAIANQSRMSMTDFSSRLQIIDADLASCTNITSLRTQRVPSKHIEESLANVLTILGGSHTLWNVGHAIYSKHYGNSSDSRDSGAWRYLQGLGIPCPNMVDKKDYTLMIKNMEKIHKATLVYCIKLVMGTEKENVTEELVQLPSESIREIIDQTFDRFFSPEAKEASGRSTKRSNLILRLSDFATVVEGNAAMKAGDVGRLMNIWKRWAVISQGIKKLTQYSVQLPRMIILLNEVLPRGLAHIILHSVLIAPSGRQKHFVAKDQHLEQQNYWLKFFFNHSGTGTNIDRLKNVYSLQNLITDLASDAGKVDIAQSHHNRIGQVSLNNCLRMCRQNDVFSTIHNLGEYVPAKIENFYAIGVQTLKKKHKKKGKPLNNLRPSTIGVLNRPSAIGVSNPLDHLDEADEDSDVSSAGDDEPQADEDENDTEDGNNTEEGDQWTDDEELQDI</sequence>
<dbReference type="InterPro" id="IPR046496">
    <property type="entry name" value="DUF6589"/>
</dbReference>
<comment type="caution">
    <text evidence="3">The sequence shown here is derived from an EMBL/GenBank/DDBJ whole genome shotgun (WGS) entry which is preliminary data.</text>
</comment>
<dbReference type="AlphaFoldDB" id="A0A5B0RFY4"/>
<evidence type="ECO:0000313" key="4">
    <source>
        <dbReference type="Proteomes" id="UP000325313"/>
    </source>
</evidence>
<feature type="domain" description="DUF6589" evidence="2">
    <location>
        <begin position="363"/>
        <end position="735"/>
    </location>
</feature>
<feature type="region of interest" description="Disordered" evidence="1">
    <location>
        <begin position="154"/>
        <end position="212"/>
    </location>
</feature>
<protein>
    <recommendedName>
        <fullName evidence="2">DUF6589 domain-containing protein</fullName>
    </recommendedName>
</protein>
<dbReference type="Pfam" id="PF20231">
    <property type="entry name" value="DUF6589"/>
    <property type="match status" value="1"/>
</dbReference>
<feature type="compositionally biased region" description="Acidic residues" evidence="1">
    <location>
        <begin position="839"/>
        <end position="885"/>
    </location>
</feature>
<evidence type="ECO:0000259" key="2">
    <source>
        <dbReference type="Pfam" id="PF20231"/>
    </source>
</evidence>
<gene>
    <name evidence="3" type="ORF">PGTUg99_026570</name>
</gene>
<feature type="compositionally biased region" description="Acidic residues" evidence="1">
    <location>
        <begin position="167"/>
        <end position="177"/>
    </location>
</feature>
<reference evidence="3 4" key="1">
    <citation type="submission" date="2019-05" db="EMBL/GenBank/DDBJ databases">
        <title>Emergence of the Ug99 lineage of the wheat stem rust pathogen through somatic hybridization.</title>
        <authorList>
            <person name="Li F."/>
            <person name="Upadhyaya N.M."/>
            <person name="Sperschneider J."/>
            <person name="Matny O."/>
            <person name="Nguyen-Phuc H."/>
            <person name="Mago R."/>
            <person name="Raley C."/>
            <person name="Miller M.E."/>
            <person name="Silverstein K.A.T."/>
            <person name="Henningsen E."/>
            <person name="Hirsch C.D."/>
            <person name="Visser B."/>
            <person name="Pretorius Z.A."/>
            <person name="Steffenson B.J."/>
            <person name="Schwessinger B."/>
            <person name="Dodds P.N."/>
            <person name="Figueroa M."/>
        </authorList>
    </citation>
    <scope>NUCLEOTIDE SEQUENCE [LARGE SCALE GENOMIC DNA]</scope>
    <source>
        <strain evidence="3 4">Ug99</strain>
    </source>
</reference>
<proteinExistence type="predicted"/>
<evidence type="ECO:0000256" key="1">
    <source>
        <dbReference type="SAM" id="MobiDB-lite"/>
    </source>
</evidence>
<dbReference type="Proteomes" id="UP000325313">
    <property type="component" value="Unassembled WGS sequence"/>
</dbReference>
<organism evidence="3 4">
    <name type="scientific">Puccinia graminis f. sp. tritici</name>
    <dbReference type="NCBI Taxonomy" id="56615"/>
    <lineage>
        <taxon>Eukaryota</taxon>
        <taxon>Fungi</taxon>
        <taxon>Dikarya</taxon>
        <taxon>Basidiomycota</taxon>
        <taxon>Pucciniomycotina</taxon>
        <taxon>Pucciniomycetes</taxon>
        <taxon>Pucciniales</taxon>
        <taxon>Pucciniaceae</taxon>
        <taxon>Puccinia</taxon>
    </lineage>
</organism>
<evidence type="ECO:0000313" key="3">
    <source>
        <dbReference type="EMBL" id="KAA1123855.1"/>
    </source>
</evidence>
<dbReference type="EMBL" id="VDEP01000206">
    <property type="protein sequence ID" value="KAA1123855.1"/>
    <property type="molecule type" value="Genomic_DNA"/>
</dbReference>
<accession>A0A5B0RFY4</accession>
<name>A0A5B0RFY4_PUCGR</name>